<dbReference type="AlphaFoldDB" id="A0A4V1A401"/>
<evidence type="ECO:0000256" key="1">
    <source>
        <dbReference type="ARBA" id="ARBA00004651"/>
    </source>
</evidence>
<keyword evidence="2 7" id="KW-0813">Transport</keyword>
<proteinExistence type="inferred from homology"/>
<evidence type="ECO:0000256" key="3">
    <source>
        <dbReference type="ARBA" id="ARBA00022475"/>
    </source>
</evidence>
<feature type="domain" description="ABC transmembrane type-1" evidence="8">
    <location>
        <begin position="95"/>
        <end position="325"/>
    </location>
</feature>
<dbReference type="RefSeq" id="WP_131616582.1">
    <property type="nucleotide sequence ID" value="NZ_CP036532.1"/>
</dbReference>
<dbReference type="PROSITE" id="PS50928">
    <property type="entry name" value="ABC_TM1"/>
    <property type="match status" value="1"/>
</dbReference>
<feature type="transmembrane region" description="Helical" evidence="7">
    <location>
        <begin position="101"/>
        <end position="122"/>
    </location>
</feature>
<comment type="subcellular location">
    <subcellularLocation>
        <location evidence="1 7">Cell membrane</location>
        <topology evidence="1 7">Multi-pass membrane protein</topology>
    </subcellularLocation>
</comment>
<evidence type="ECO:0000256" key="5">
    <source>
        <dbReference type="ARBA" id="ARBA00022989"/>
    </source>
</evidence>
<dbReference type="GO" id="GO:0005886">
    <property type="term" value="C:plasma membrane"/>
    <property type="evidence" value="ECO:0007669"/>
    <property type="project" value="UniProtKB-SubCell"/>
</dbReference>
<feature type="transmembrane region" description="Helical" evidence="7">
    <location>
        <begin position="303"/>
        <end position="328"/>
    </location>
</feature>
<dbReference type="Pfam" id="PF00528">
    <property type="entry name" value="BPD_transp_1"/>
    <property type="match status" value="1"/>
</dbReference>
<dbReference type="InterPro" id="IPR035906">
    <property type="entry name" value="MetI-like_sf"/>
</dbReference>
<dbReference type="InterPro" id="IPR045621">
    <property type="entry name" value="BPD_transp_1_N"/>
</dbReference>
<dbReference type="PANTHER" id="PTHR43163">
    <property type="entry name" value="DIPEPTIDE TRANSPORT SYSTEM PERMEASE PROTEIN DPPB-RELATED"/>
    <property type="match status" value="1"/>
</dbReference>
<dbReference type="InterPro" id="IPR000515">
    <property type="entry name" value="MetI-like"/>
</dbReference>
<evidence type="ECO:0000256" key="6">
    <source>
        <dbReference type="ARBA" id="ARBA00023136"/>
    </source>
</evidence>
<dbReference type="EMBL" id="CP036532">
    <property type="protein sequence ID" value="QBK30898.1"/>
    <property type="molecule type" value="Genomic_DNA"/>
</dbReference>
<keyword evidence="10" id="KW-1185">Reference proteome</keyword>
<dbReference type="GO" id="GO:0071916">
    <property type="term" value="F:dipeptide transmembrane transporter activity"/>
    <property type="evidence" value="ECO:0007669"/>
    <property type="project" value="TreeGrafter"/>
</dbReference>
<dbReference type="KEGG" id="rpod:E0E05_10015"/>
<evidence type="ECO:0000313" key="10">
    <source>
        <dbReference type="Proteomes" id="UP000293719"/>
    </source>
</evidence>
<keyword evidence="3" id="KW-1003">Cell membrane</keyword>
<sequence>MLRYALFRIALMVPLLIGLSLLVFLIGRVLPGDPVGLAAGPYASQEERQAIAAEYGLDQPLPIQYWNYVTGVLEGDFGRSLMTRRPVAGDLANYLPATLELVFFALLLAIVIGIPLGLIAGVKRNGKTDVAIAAGSVSAMSMPPFFLGLVLQLVFGMMLSWLPLSGRLPFTVTPPPGVTGLYTIDSLIAGDFTAFRYSLLHLILPAVTMALAPIATISRIMRASTIEVLQKDYVQTERALGLPSSLILFKYVSKNAASATLTLIGLYVGWLLGSTVLVEKVFDWPGIGLYATNAILNQDFNPVLAVTLAIGVIFIFANLIVDMLYGVLNPRVSHRK</sequence>
<evidence type="ECO:0000256" key="7">
    <source>
        <dbReference type="RuleBase" id="RU363032"/>
    </source>
</evidence>
<keyword evidence="4 7" id="KW-0812">Transmembrane</keyword>
<dbReference type="Pfam" id="PF19300">
    <property type="entry name" value="BPD_transp_1_N"/>
    <property type="match status" value="1"/>
</dbReference>
<evidence type="ECO:0000259" key="8">
    <source>
        <dbReference type="PROSITE" id="PS50928"/>
    </source>
</evidence>
<keyword evidence="5 7" id="KW-1133">Transmembrane helix</keyword>
<dbReference type="SUPFAM" id="SSF161098">
    <property type="entry name" value="MetI-like"/>
    <property type="match status" value="1"/>
</dbReference>
<dbReference type="CDD" id="cd06261">
    <property type="entry name" value="TM_PBP2"/>
    <property type="match status" value="1"/>
</dbReference>
<name>A0A4V1A401_9HYPH</name>
<feature type="transmembrane region" description="Helical" evidence="7">
    <location>
        <begin position="256"/>
        <end position="278"/>
    </location>
</feature>
<dbReference type="OrthoDB" id="9805855at2"/>
<reference evidence="9 10" key="1">
    <citation type="journal article" date="2017" name="Int. J. Syst. Evol. Microbiol.">
        <title>Roseitalea porphyridii gen. nov., sp. nov., isolated from a red alga, and reclassification of Hoeflea suaedae Chung et al. 2013 as Pseudohoeflea suaedae gen. nov., comb. nov.</title>
        <authorList>
            <person name="Hyeon J.W."/>
            <person name="Jeong S.E."/>
            <person name="Baek K."/>
            <person name="Jeon C.O."/>
        </authorList>
    </citation>
    <scope>NUCLEOTIDE SEQUENCE [LARGE SCALE GENOMIC DNA]</scope>
    <source>
        <strain evidence="9 10">MA7-20</strain>
    </source>
</reference>
<dbReference type="Gene3D" id="1.10.3720.10">
    <property type="entry name" value="MetI-like"/>
    <property type="match status" value="1"/>
</dbReference>
<dbReference type="GeneID" id="90767631"/>
<dbReference type="PANTHER" id="PTHR43163:SF6">
    <property type="entry name" value="DIPEPTIDE TRANSPORT SYSTEM PERMEASE PROTEIN DPPB-RELATED"/>
    <property type="match status" value="1"/>
</dbReference>
<feature type="transmembrane region" description="Helical" evidence="7">
    <location>
        <begin position="143"/>
        <end position="164"/>
    </location>
</feature>
<protein>
    <submittedName>
        <fullName evidence="9">ABC transporter permease</fullName>
    </submittedName>
</protein>
<organism evidence="9 10">
    <name type="scientific">Roseitalea porphyridii</name>
    <dbReference type="NCBI Taxonomy" id="1852022"/>
    <lineage>
        <taxon>Bacteria</taxon>
        <taxon>Pseudomonadati</taxon>
        <taxon>Pseudomonadota</taxon>
        <taxon>Alphaproteobacteria</taxon>
        <taxon>Hyphomicrobiales</taxon>
        <taxon>Ahrensiaceae</taxon>
        <taxon>Roseitalea</taxon>
    </lineage>
</organism>
<feature type="transmembrane region" description="Helical" evidence="7">
    <location>
        <begin position="199"/>
        <end position="221"/>
    </location>
</feature>
<accession>A0A4V1A401</accession>
<evidence type="ECO:0000256" key="2">
    <source>
        <dbReference type="ARBA" id="ARBA00022448"/>
    </source>
</evidence>
<gene>
    <name evidence="9" type="ORF">E0E05_10015</name>
</gene>
<evidence type="ECO:0000256" key="4">
    <source>
        <dbReference type="ARBA" id="ARBA00022692"/>
    </source>
</evidence>
<keyword evidence="6 7" id="KW-0472">Membrane</keyword>
<comment type="similarity">
    <text evidence="7">Belongs to the binding-protein-dependent transport system permease family.</text>
</comment>
<dbReference type="Proteomes" id="UP000293719">
    <property type="component" value="Chromosome"/>
</dbReference>
<evidence type="ECO:0000313" key="9">
    <source>
        <dbReference type="EMBL" id="QBK30898.1"/>
    </source>
</evidence>